<feature type="region of interest" description="Disordered" evidence="2">
    <location>
        <begin position="205"/>
        <end position="244"/>
    </location>
</feature>
<feature type="domain" description="DUF6779" evidence="4">
    <location>
        <begin position="50"/>
        <end position="155"/>
    </location>
</feature>
<evidence type="ECO:0000259" key="4">
    <source>
        <dbReference type="Pfam" id="PF20570"/>
    </source>
</evidence>
<accession>A0A5C5RCB2</accession>
<evidence type="ECO:0000256" key="1">
    <source>
        <dbReference type="SAM" id="Coils"/>
    </source>
</evidence>
<feature type="region of interest" description="Disordered" evidence="2">
    <location>
        <begin position="257"/>
        <end position="415"/>
    </location>
</feature>
<evidence type="ECO:0000256" key="2">
    <source>
        <dbReference type="SAM" id="MobiDB-lite"/>
    </source>
</evidence>
<feature type="compositionally biased region" description="Low complexity" evidence="2">
    <location>
        <begin position="257"/>
        <end position="272"/>
    </location>
</feature>
<organism evidence="5 6">
    <name type="scientific">Tsukamurella asaccharolytica</name>
    <dbReference type="NCBI Taxonomy" id="2592067"/>
    <lineage>
        <taxon>Bacteria</taxon>
        <taxon>Bacillati</taxon>
        <taxon>Actinomycetota</taxon>
        <taxon>Actinomycetes</taxon>
        <taxon>Mycobacteriales</taxon>
        <taxon>Tsukamurellaceae</taxon>
        <taxon>Tsukamurella</taxon>
    </lineage>
</organism>
<keyword evidence="3" id="KW-0472">Membrane</keyword>
<dbReference type="AlphaFoldDB" id="A0A5C5RCB2"/>
<evidence type="ECO:0000256" key="3">
    <source>
        <dbReference type="SAM" id="Phobius"/>
    </source>
</evidence>
<keyword evidence="3" id="KW-0812">Transmembrane</keyword>
<proteinExistence type="predicted"/>
<keyword evidence="3" id="KW-1133">Transmembrane helix</keyword>
<feature type="coiled-coil region" evidence="1">
    <location>
        <begin position="114"/>
        <end position="141"/>
    </location>
</feature>
<name>A0A5C5RCB2_9ACTN</name>
<sequence>MTQPPIPSSRKRVPRRSSGAGQWMLGVVILLAVVGTGMWVFSEDRRWGLVSLILLVWGLVIAAFLIARYSRDLRAAESKESGLKTVYGLQLEREISARREYELQIERDIRAELKNESNEELTALKAEVLALRANLEELLGRDLGPSYTELYAAAEQRALAAQRAKSVFEDDDRFRAQQDFAGVPEPATADVDDYYGAASVAAEPIDEATVTDVPAAPVPGTSGPTGPSGPPRTAAADRPQEDSPTTVFHVVTDEPATAPSASTTSADAQPPVDVEHVDHVPGGDEPFVPLAPQSGYRSPLPPRPYTPGATSTPSSTPPYSPFQSAPPEAPQFPGAQFPGHGPSATGPQPQDRPWAQEQEPTSPQQAPEDRDDREEEQAETGHAGQHSSGNTVADLIARMNADTERSSGGRRRKPE</sequence>
<gene>
    <name evidence="5" type="ORF">FK529_04170</name>
</gene>
<dbReference type="Proteomes" id="UP000317291">
    <property type="component" value="Unassembled WGS sequence"/>
</dbReference>
<feature type="compositionally biased region" description="Acidic residues" evidence="2">
    <location>
        <begin position="369"/>
        <end position="378"/>
    </location>
</feature>
<dbReference type="InterPro" id="IPR046706">
    <property type="entry name" value="DUF6779"/>
</dbReference>
<evidence type="ECO:0000313" key="6">
    <source>
        <dbReference type="Proteomes" id="UP000317291"/>
    </source>
</evidence>
<comment type="caution">
    <text evidence="5">The sequence shown here is derived from an EMBL/GenBank/DDBJ whole genome shotgun (WGS) entry which is preliminary data.</text>
</comment>
<protein>
    <recommendedName>
        <fullName evidence="4">DUF6779 domain-containing protein</fullName>
    </recommendedName>
</protein>
<keyword evidence="1" id="KW-0175">Coiled coil</keyword>
<dbReference type="EMBL" id="VIGW01000002">
    <property type="protein sequence ID" value="TWS20550.1"/>
    <property type="molecule type" value="Genomic_DNA"/>
</dbReference>
<keyword evidence="6" id="KW-1185">Reference proteome</keyword>
<reference evidence="5 6" key="1">
    <citation type="submission" date="2019-06" db="EMBL/GenBank/DDBJ databases">
        <title>Tsukamurella conjunctivitidis sp. nov., Tsukamurella assacharolytica sp. nov. and Tsukamurella sputae sp. nov. isolated from patients with conjunctivitis, bacteraemia (lymphoma) and respiratory infection (sputum) in Hong Kong.</title>
        <authorList>
            <person name="Teng J.L.L."/>
            <person name="Lee H.H."/>
            <person name="Fong J.Y.H."/>
            <person name="Fok K.M.N."/>
            <person name="Lau S.K.P."/>
            <person name="Woo P.C.Y."/>
        </authorList>
    </citation>
    <scope>NUCLEOTIDE SEQUENCE [LARGE SCALE GENOMIC DNA]</scope>
    <source>
        <strain evidence="5 6">HKU71</strain>
    </source>
</reference>
<feature type="compositionally biased region" description="Low complexity" evidence="2">
    <location>
        <begin position="213"/>
        <end position="225"/>
    </location>
</feature>
<feature type="transmembrane region" description="Helical" evidence="3">
    <location>
        <begin position="20"/>
        <end position="41"/>
    </location>
</feature>
<dbReference type="Pfam" id="PF20570">
    <property type="entry name" value="DUF6779"/>
    <property type="match status" value="1"/>
</dbReference>
<evidence type="ECO:0000313" key="5">
    <source>
        <dbReference type="EMBL" id="TWS20550.1"/>
    </source>
</evidence>
<dbReference type="RefSeq" id="WP_146559770.1">
    <property type="nucleotide sequence ID" value="NZ_VIGW01000002.1"/>
</dbReference>
<dbReference type="OrthoDB" id="4774085at2"/>
<feature type="transmembrane region" description="Helical" evidence="3">
    <location>
        <begin position="47"/>
        <end position="67"/>
    </location>
</feature>
<feature type="compositionally biased region" description="Basic and acidic residues" evidence="2">
    <location>
        <begin position="273"/>
        <end position="282"/>
    </location>
</feature>